<dbReference type="Proteomes" id="UP001230649">
    <property type="component" value="Unassembled WGS sequence"/>
</dbReference>
<protein>
    <submittedName>
        <fullName evidence="1">Uncharacterized protein</fullName>
    </submittedName>
</protein>
<organism evidence="1 2">
    <name type="scientific">Naganishia adeliensis</name>
    <dbReference type="NCBI Taxonomy" id="92952"/>
    <lineage>
        <taxon>Eukaryota</taxon>
        <taxon>Fungi</taxon>
        <taxon>Dikarya</taxon>
        <taxon>Basidiomycota</taxon>
        <taxon>Agaricomycotina</taxon>
        <taxon>Tremellomycetes</taxon>
        <taxon>Filobasidiales</taxon>
        <taxon>Filobasidiaceae</taxon>
        <taxon>Naganishia</taxon>
    </lineage>
</organism>
<evidence type="ECO:0000313" key="2">
    <source>
        <dbReference type="Proteomes" id="UP001230649"/>
    </source>
</evidence>
<comment type="caution">
    <text evidence="1">The sequence shown here is derived from an EMBL/GenBank/DDBJ whole genome shotgun (WGS) entry which is preliminary data.</text>
</comment>
<dbReference type="EMBL" id="JASBWS010000016">
    <property type="protein sequence ID" value="KAJ9112143.1"/>
    <property type="molecule type" value="Genomic_DNA"/>
</dbReference>
<keyword evidence="2" id="KW-1185">Reference proteome</keyword>
<accession>A0ACC2WL53</accession>
<reference evidence="1" key="1">
    <citation type="submission" date="2023-04" db="EMBL/GenBank/DDBJ databases">
        <title>Draft Genome sequencing of Naganishia species isolated from polar environments using Oxford Nanopore Technology.</title>
        <authorList>
            <person name="Leo P."/>
            <person name="Venkateswaran K."/>
        </authorList>
    </citation>
    <scope>NUCLEOTIDE SEQUENCE</scope>
    <source>
        <strain evidence="1">MNA-CCFEE 5262</strain>
    </source>
</reference>
<evidence type="ECO:0000313" key="1">
    <source>
        <dbReference type="EMBL" id="KAJ9112143.1"/>
    </source>
</evidence>
<sequence length="435" mass="48762">MPLTVDITHIQPYTLANTPILAIPFVILYVQAYLLLKYGPASRVYRLALIPFSLWSIKNAWLDHRVTDERYVIWNFVLGCSAVFYTVISLVYSTLRHGPRRNNSSGPAYDALHLITSTRLIGWTGDLPVVFDPYPAHSPRTAISKPNDGKPQQLTQAQVNAKALRLHAQYALAHWLVLDALTFAFHTFGRHGIGSPRGGSIYVSATSAVRLVQRHFPVLFAPPHAPVITWLIRQGHIILVHFATGMAFYQGLCLGYHLAALGGLGLLGQDAGQWPRLMDAPLKADSLLQFWGKRWHQIFRQAFVAPSLLLPPQYRSLASPLIAFSISSLMHEMGTLTMVGTTSPSYQVTRSFLLFGLGMTAEITFKKLTGHRVRGWAGRLWFWFFVIVFARGLVDAWLGFGVGGARLLPVWMSVWQQVGKAERFQRFVDRVTEAM</sequence>
<gene>
    <name evidence="1" type="ORF">QFC20_002324</name>
</gene>
<proteinExistence type="predicted"/>
<name>A0ACC2WL53_9TREE</name>